<feature type="active site" evidence="1">
    <location>
        <position position="257"/>
    </location>
</feature>
<dbReference type="InterPro" id="IPR001590">
    <property type="entry name" value="Peptidase_M12B"/>
</dbReference>
<dbReference type="InterPro" id="IPR051489">
    <property type="entry name" value="ADAM_Metalloproteinase"/>
</dbReference>
<proteinExistence type="predicted"/>
<dbReference type="EMBL" id="OB794335">
    <property type="protein sequence ID" value="CAD7430101.1"/>
    <property type="molecule type" value="Genomic_DNA"/>
</dbReference>
<accession>A0A7R9EAH4</accession>
<evidence type="ECO:0000259" key="4">
    <source>
        <dbReference type="PROSITE" id="PS50215"/>
    </source>
</evidence>
<dbReference type="InterPro" id="IPR001762">
    <property type="entry name" value="Disintegrin_dom"/>
</dbReference>
<dbReference type="Gene3D" id="3.40.390.10">
    <property type="entry name" value="Collagenase (Catalytic Domain)"/>
    <property type="match status" value="1"/>
</dbReference>
<dbReference type="GO" id="GO:0046872">
    <property type="term" value="F:metal ion binding"/>
    <property type="evidence" value="ECO:0007669"/>
    <property type="project" value="UniProtKB-KW"/>
</dbReference>
<feature type="binding site" evidence="1">
    <location>
        <position position="260"/>
    </location>
    <ligand>
        <name>Zn(2+)</name>
        <dbReference type="ChEBI" id="CHEBI:29105"/>
        <note>catalytic</note>
    </ligand>
</feature>
<dbReference type="PANTHER" id="PTHR45702:SF2">
    <property type="entry name" value="KUZBANIAN, ISOFORM A"/>
    <property type="match status" value="1"/>
</dbReference>
<protein>
    <recommendedName>
        <fullName evidence="6">Metalloproteinase</fullName>
    </recommendedName>
</protein>
<evidence type="ECO:0008006" key="6">
    <source>
        <dbReference type="Google" id="ProtNLM"/>
    </source>
</evidence>
<feature type="domain" description="Disintegrin" evidence="3">
    <location>
        <begin position="317"/>
        <end position="413"/>
    </location>
</feature>
<feature type="domain" description="Peptidase M12B" evidence="4">
    <location>
        <begin position="188"/>
        <end position="305"/>
    </location>
</feature>
<feature type="signal peptide" evidence="2">
    <location>
        <begin position="1"/>
        <end position="26"/>
    </location>
</feature>
<dbReference type="AlphaFoldDB" id="A0A7R9EAH4"/>
<evidence type="ECO:0000259" key="3">
    <source>
        <dbReference type="PROSITE" id="PS50214"/>
    </source>
</evidence>
<dbReference type="GO" id="GO:0007219">
    <property type="term" value="P:Notch signaling pathway"/>
    <property type="evidence" value="ECO:0007669"/>
    <property type="project" value="TreeGrafter"/>
</dbReference>
<evidence type="ECO:0000256" key="1">
    <source>
        <dbReference type="PROSITE-ProRule" id="PRU00276"/>
    </source>
</evidence>
<dbReference type="PROSITE" id="PS50215">
    <property type="entry name" value="ADAM_MEPRO"/>
    <property type="match status" value="1"/>
</dbReference>
<evidence type="ECO:0000256" key="2">
    <source>
        <dbReference type="SAM" id="SignalP"/>
    </source>
</evidence>
<dbReference type="InterPro" id="IPR024079">
    <property type="entry name" value="MetalloPept_cat_dom_sf"/>
</dbReference>
<keyword evidence="1" id="KW-0862">Zinc</keyword>
<reference evidence="5" key="1">
    <citation type="submission" date="2020-11" db="EMBL/GenBank/DDBJ databases">
        <authorList>
            <person name="Tran Van P."/>
        </authorList>
    </citation>
    <scope>NUCLEOTIDE SEQUENCE</scope>
</reference>
<keyword evidence="1" id="KW-0479">Metal-binding</keyword>
<sequence>MLTVVTSKVCSILLLADHMFFRHVAARNVRTATNLMLDMLHEADAIFRNSDFNGDGLPDNIGFKARYIIILTSSKSSMNHLQEKDCFGSPMLSPFGWSTTRLHTTYTSRLYLFPNERRDRGSTFASRCASPKEKQETIDMRRSMRADKSVLVSTGYGLDGGAPVDGKVYLHHLSSYELLHRVCAGVAFTAQPFQSKALGLSFTSVRNSLGRNGDQIGGICDRPRGSGLSFNALTITMMTDTGLQISRATSQLALAHELGHSFGARHDPLEGVCQGYLMKPTSLNGSQRTHYTFSPCSLRQIAHTIKLKGYCLDEFEHPYCGNGLVEEGEECDCGLVVDCLTRDPCCIARGGRSHACLVNREAGHECHPSQGPCCLPNCRNRDLAHLGLNCSEENRGCPCTGDSTCSCGLLGRCLSGACHNIECTRLGLKECPCKYPENHCGTCCLSHEGTCIPAIHLTEPVIRSGNVSLISLRQPPSTAPPYSIRTVKVCHFTNCLNVSFRIWEKGGFCVHLGKLGVCSKDGLCDVSRPVGSTFPDFSTSDRLMHAVAELTHFTSTLRQLFATNCLELCSKMPKLDFTNLEDYSNYRPRTPIKIHLGNTPNT</sequence>
<dbReference type="GO" id="GO:0006509">
    <property type="term" value="P:membrane protein ectodomain proteolysis"/>
    <property type="evidence" value="ECO:0007669"/>
    <property type="project" value="TreeGrafter"/>
</dbReference>
<comment type="caution">
    <text evidence="1">Lacks conserved residue(s) required for the propagation of feature annotation.</text>
</comment>
<feature type="binding site" evidence="1">
    <location>
        <position position="256"/>
    </location>
    <ligand>
        <name>Zn(2+)</name>
        <dbReference type="ChEBI" id="CHEBI:29105"/>
        <note>catalytic</note>
    </ligand>
</feature>
<evidence type="ECO:0000313" key="5">
    <source>
        <dbReference type="EMBL" id="CAD7430101.1"/>
    </source>
</evidence>
<dbReference type="SMART" id="SM00050">
    <property type="entry name" value="DISIN"/>
    <property type="match status" value="1"/>
</dbReference>
<dbReference type="GO" id="GO:0004222">
    <property type="term" value="F:metalloendopeptidase activity"/>
    <property type="evidence" value="ECO:0007669"/>
    <property type="project" value="InterPro"/>
</dbReference>
<keyword evidence="2" id="KW-0732">Signal</keyword>
<dbReference type="SUPFAM" id="SSF55486">
    <property type="entry name" value="Metalloproteases ('zincins'), catalytic domain"/>
    <property type="match status" value="1"/>
</dbReference>
<dbReference type="Pfam" id="PF13574">
    <property type="entry name" value="Reprolysin_2"/>
    <property type="match status" value="1"/>
</dbReference>
<organism evidence="5">
    <name type="scientific">Timema monikensis</name>
    <dbReference type="NCBI Taxonomy" id="170555"/>
    <lineage>
        <taxon>Eukaryota</taxon>
        <taxon>Metazoa</taxon>
        <taxon>Ecdysozoa</taxon>
        <taxon>Arthropoda</taxon>
        <taxon>Hexapoda</taxon>
        <taxon>Insecta</taxon>
        <taxon>Pterygota</taxon>
        <taxon>Neoptera</taxon>
        <taxon>Polyneoptera</taxon>
        <taxon>Phasmatodea</taxon>
        <taxon>Timematodea</taxon>
        <taxon>Timematoidea</taxon>
        <taxon>Timematidae</taxon>
        <taxon>Timema</taxon>
    </lineage>
</organism>
<feature type="binding site" evidence="1">
    <location>
        <position position="266"/>
    </location>
    <ligand>
        <name>Zn(2+)</name>
        <dbReference type="ChEBI" id="CHEBI:29105"/>
        <note>catalytic</note>
    </ligand>
</feature>
<dbReference type="PANTHER" id="PTHR45702">
    <property type="entry name" value="ADAM10/ADAM17 METALLOPEPTIDASE FAMILY MEMBER"/>
    <property type="match status" value="1"/>
</dbReference>
<feature type="chain" id="PRO_5031493249" description="Metalloproteinase" evidence="2">
    <location>
        <begin position="27"/>
        <end position="602"/>
    </location>
</feature>
<name>A0A7R9EAH4_9NEOP</name>
<gene>
    <name evidence="5" type="ORF">TMSB3V08_LOCUS6869</name>
</gene>
<dbReference type="PROSITE" id="PS50214">
    <property type="entry name" value="DISINTEGRIN_2"/>
    <property type="match status" value="1"/>
</dbReference>
<dbReference type="InterPro" id="IPR036436">
    <property type="entry name" value="Disintegrin_dom_sf"/>
</dbReference>
<dbReference type="Gene3D" id="4.10.70.10">
    <property type="entry name" value="Disintegrin domain"/>
    <property type="match status" value="1"/>
</dbReference>
<dbReference type="GO" id="GO:0005886">
    <property type="term" value="C:plasma membrane"/>
    <property type="evidence" value="ECO:0007669"/>
    <property type="project" value="TreeGrafter"/>
</dbReference>